<dbReference type="SUPFAM" id="SSF101576">
    <property type="entry name" value="Supernatant protein factor (SPF), C-terminal domain"/>
    <property type="match status" value="1"/>
</dbReference>
<dbReference type="AlphaFoldDB" id="H2Z585"/>
<evidence type="ECO:0000256" key="6">
    <source>
        <dbReference type="ARBA" id="ARBA00022729"/>
    </source>
</evidence>
<dbReference type="Pfam" id="PF01105">
    <property type="entry name" value="EMP24_GP25L"/>
    <property type="match status" value="1"/>
</dbReference>
<dbReference type="eggNOG" id="KOG3287">
    <property type="taxonomic scope" value="Eukaryota"/>
</dbReference>
<evidence type="ECO:0000313" key="12">
    <source>
        <dbReference type="Ensembl" id="ENSCSAVP00000012747.1"/>
    </source>
</evidence>
<dbReference type="Proteomes" id="UP000007875">
    <property type="component" value="Unassembled WGS sequence"/>
</dbReference>
<dbReference type="InterPro" id="IPR009038">
    <property type="entry name" value="GOLD_dom"/>
</dbReference>
<dbReference type="PANTHER" id="PTHR22811">
    <property type="entry name" value="TRANSMEMBRANE EMP24 DOMAIN-CONTAINING PROTEIN"/>
    <property type="match status" value="1"/>
</dbReference>
<evidence type="ECO:0000256" key="10">
    <source>
        <dbReference type="SAM" id="Phobius"/>
    </source>
</evidence>
<name>H2Z585_CIOSA</name>
<protein>
    <recommendedName>
        <fullName evidence="11">GOLD domain-containing protein</fullName>
    </recommendedName>
</protein>
<dbReference type="STRING" id="51511.ENSCSAVP00000012747"/>
<dbReference type="InParanoid" id="H2Z585"/>
<comment type="similarity">
    <text evidence="4 9">Belongs to the EMP24/GP25L family.</text>
</comment>
<keyword evidence="6" id="KW-0732">Signal</keyword>
<feature type="transmembrane region" description="Helical" evidence="10">
    <location>
        <begin position="166"/>
        <end position="186"/>
    </location>
</feature>
<evidence type="ECO:0000256" key="9">
    <source>
        <dbReference type="RuleBase" id="RU003827"/>
    </source>
</evidence>
<evidence type="ECO:0000256" key="3">
    <source>
        <dbReference type="ARBA" id="ARBA00004619"/>
    </source>
</evidence>
<evidence type="ECO:0000256" key="1">
    <source>
        <dbReference type="ARBA" id="ARBA00004115"/>
    </source>
</evidence>
<reference evidence="12" key="3">
    <citation type="submission" date="2025-09" db="UniProtKB">
        <authorList>
            <consortium name="Ensembl"/>
        </authorList>
    </citation>
    <scope>IDENTIFICATION</scope>
</reference>
<evidence type="ECO:0000313" key="13">
    <source>
        <dbReference type="Proteomes" id="UP000007875"/>
    </source>
</evidence>
<dbReference type="OMA" id="GQDQEDW"/>
<reference evidence="13" key="1">
    <citation type="submission" date="2003-08" db="EMBL/GenBank/DDBJ databases">
        <authorList>
            <person name="Birren B."/>
            <person name="Nusbaum C."/>
            <person name="Abebe A."/>
            <person name="Abouelleil A."/>
            <person name="Adekoya E."/>
            <person name="Ait-zahra M."/>
            <person name="Allen N."/>
            <person name="Allen T."/>
            <person name="An P."/>
            <person name="Anderson M."/>
            <person name="Anderson S."/>
            <person name="Arachchi H."/>
            <person name="Armbruster J."/>
            <person name="Bachantsang P."/>
            <person name="Baldwin J."/>
            <person name="Barry A."/>
            <person name="Bayul T."/>
            <person name="Blitshsteyn B."/>
            <person name="Bloom T."/>
            <person name="Blye J."/>
            <person name="Boguslavskiy L."/>
            <person name="Borowsky M."/>
            <person name="Boukhgalter B."/>
            <person name="Brunache A."/>
            <person name="Butler J."/>
            <person name="Calixte N."/>
            <person name="Calvo S."/>
            <person name="Camarata J."/>
            <person name="Campo K."/>
            <person name="Chang J."/>
            <person name="Cheshatsang Y."/>
            <person name="Citroen M."/>
            <person name="Collymore A."/>
            <person name="Considine T."/>
            <person name="Cook A."/>
            <person name="Cooke P."/>
            <person name="Corum B."/>
            <person name="Cuomo C."/>
            <person name="David R."/>
            <person name="Dawoe T."/>
            <person name="Degray S."/>
            <person name="Dodge S."/>
            <person name="Dooley K."/>
            <person name="Dorje P."/>
            <person name="Dorjee K."/>
            <person name="Dorris L."/>
            <person name="Duffey N."/>
            <person name="Dupes A."/>
            <person name="Elkins T."/>
            <person name="Engels R."/>
            <person name="Erickson J."/>
            <person name="Farina A."/>
            <person name="Faro S."/>
            <person name="Ferreira P."/>
            <person name="Fischer H."/>
            <person name="Fitzgerald M."/>
            <person name="Foley K."/>
            <person name="Gage D."/>
            <person name="Galagan J."/>
            <person name="Gearin G."/>
            <person name="Gnerre S."/>
            <person name="Gnirke A."/>
            <person name="Goyette A."/>
            <person name="Graham J."/>
            <person name="Grandbois E."/>
            <person name="Gyaltsen K."/>
            <person name="Hafez N."/>
            <person name="Hagopian D."/>
            <person name="Hagos B."/>
            <person name="Hall J."/>
            <person name="Hatcher B."/>
            <person name="Heller A."/>
            <person name="Higgins H."/>
            <person name="Honan T."/>
            <person name="Horn A."/>
            <person name="Houde N."/>
            <person name="Hughes L."/>
            <person name="Hulme W."/>
            <person name="Husby E."/>
            <person name="Iliev I."/>
            <person name="Jaffe D."/>
            <person name="Jones C."/>
            <person name="Kamal M."/>
            <person name="Kamat A."/>
            <person name="Kamvysselis M."/>
            <person name="Karlsson E."/>
            <person name="Kells C."/>
            <person name="Kieu A."/>
            <person name="Kisner P."/>
            <person name="Kodira C."/>
            <person name="Kulbokas E."/>
            <person name="Labutti K."/>
            <person name="Lama D."/>
            <person name="Landers T."/>
            <person name="Leger J."/>
            <person name="Levine S."/>
            <person name="Lewis D."/>
            <person name="Lewis T."/>
            <person name="Lindblad-toh K."/>
            <person name="Liu X."/>
            <person name="Lokyitsang T."/>
            <person name="Lokyitsang Y."/>
            <person name="Lucien O."/>
            <person name="Lui A."/>
            <person name="Ma L.J."/>
            <person name="Mabbitt R."/>
            <person name="Macdonald J."/>
            <person name="Maclean C."/>
            <person name="Major J."/>
            <person name="Manning J."/>
            <person name="Marabella R."/>
            <person name="Maru K."/>
            <person name="Matthews C."/>
            <person name="Mauceli E."/>
            <person name="Mccarthy M."/>
            <person name="Mcdonough S."/>
            <person name="Mcghee T."/>
            <person name="Meldrim J."/>
            <person name="Meneus L."/>
            <person name="Mesirov J."/>
            <person name="Mihalev A."/>
            <person name="Mihova T."/>
            <person name="Mikkelsen T."/>
            <person name="Mlenga V."/>
            <person name="Moru K."/>
            <person name="Mozes J."/>
            <person name="Mulrain L."/>
            <person name="Munson G."/>
            <person name="Naylor J."/>
            <person name="Newes C."/>
            <person name="Nguyen C."/>
            <person name="Nguyen N."/>
            <person name="Nguyen T."/>
            <person name="Nicol R."/>
            <person name="Nielsen C."/>
            <person name="Nizzari M."/>
            <person name="Norbu C."/>
            <person name="Norbu N."/>
            <person name="O'donnell P."/>
            <person name="Okoawo O."/>
            <person name="O'leary S."/>
            <person name="Omotosho B."/>
            <person name="O'neill K."/>
            <person name="Osman S."/>
            <person name="Parker S."/>
            <person name="Perrin D."/>
            <person name="Phunkhang P."/>
            <person name="Piqani B."/>
            <person name="Purcell S."/>
            <person name="Rachupka T."/>
            <person name="Ramasamy U."/>
            <person name="Rameau R."/>
            <person name="Ray V."/>
            <person name="Raymond C."/>
            <person name="Retta R."/>
            <person name="Richardson S."/>
            <person name="Rise C."/>
            <person name="Rodriguez J."/>
            <person name="Rogers J."/>
            <person name="Rogov P."/>
            <person name="Rutman M."/>
            <person name="Schupbach R."/>
            <person name="Seaman C."/>
            <person name="Settipalli S."/>
            <person name="Sharpe T."/>
            <person name="Sheridan J."/>
            <person name="Sherpa N."/>
            <person name="Shi J."/>
            <person name="Smirnov S."/>
            <person name="Smith C."/>
            <person name="Sougnez C."/>
            <person name="Spencer B."/>
            <person name="Stalker J."/>
            <person name="Stange-thomann N."/>
            <person name="Stavropoulos S."/>
            <person name="Stetson K."/>
            <person name="Stone C."/>
            <person name="Stone S."/>
            <person name="Stubbs M."/>
            <person name="Talamas J."/>
            <person name="Tchuinga P."/>
            <person name="Tenzing P."/>
            <person name="Tesfaye S."/>
            <person name="Theodore J."/>
            <person name="Thoulutsang Y."/>
            <person name="Topham K."/>
            <person name="Towey S."/>
            <person name="Tsamla T."/>
            <person name="Tsomo N."/>
            <person name="Vallee D."/>
            <person name="Vassiliev H."/>
            <person name="Venkataraman V."/>
            <person name="Vinson J."/>
            <person name="Vo A."/>
            <person name="Wade C."/>
            <person name="Wang S."/>
            <person name="Wangchuk T."/>
            <person name="Wangdi T."/>
            <person name="Whittaker C."/>
            <person name="Wilkinson J."/>
            <person name="Wu Y."/>
            <person name="Wyman D."/>
            <person name="Yadav S."/>
            <person name="Yang S."/>
            <person name="Yang X."/>
            <person name="Yeager S."/>
            <person name="Yee E."/>
            <person name="Young G."/>
            <person name="Zainoun J."/>
            <person name="Zembeck L."/>
            <person name="Zimmer A."/>
            <person name="Zody M."/>
            <person name="Lander E."/>
        </authorList>
    </citation>
    <scope>NUCLEOTIDE SEQUENCE [LARGE SCALE GENOMIC DNA]</scope>
</reference>
<evidence type="ECO:0000256" key="5">
    <source>
        <dbReference type="ARBA" id="ARBA00022692"/>
    </source>
</evidence>
<evidence type="ECO:0000259" key="11">
    <source>
        <dbReference type="PROSITE" id="PS50866"/>
    </source>
</evidence>
<keyword evidence="7 10" id="KW-1133">Transmembrane helix</keyword>
<dbReference type="GO" id="GO:0005789">
    <property type="term" value="C:endoplasmic reticulum membrane"/>
    <property type="evidence" value="ECO:0007669"/>
    <property type="project" value="UniProtKB-SubCell"/>
</dbReference>
<keyword evidence="5 9" id="KW-0812">Transmembrane</keyword>
<evidence type="ECO:0000256" key="8">
    <source>
        <dbReference type="ARBA" id="ARBA00023136"/>
    </source>
</evidence>
<evidence type="ECO:0000256" key="7">
    <source>
        <dbReference type="ARBA" id="ARBA00022989"/>
    </source>
</evidence>
<organism evidence="12 13">
    <name type="scientific">Ciona savignyi</name>
    <name type="common">Pacific transparent sea squirt</name>
    <dbReference type="NCBI Taxonomy" id="51511"/>
    <lineage>
        <taxon>Eukaryota</taxon>
        <taxon>Metazoa</taxon>
        <taxon>Chordata</taxon>
        <taxon>Tunicata</taxon>
        <taxon>Ascidiacea</taxon>
        <taxon>Phlebobranchia</taxon>
        <taxon>Cionidae</taxon>
        <taxon>Ciona</taxon>
    </lineage>
</organism>
<dbReference type="FunCoup" id="H2Z585">
    <property type="interactions" value="298"/>
</dbReference>
<comment type="subcellular location">
    <subcellularLocation>
        <location evidence="1">Endoplasmic reticulum membrane</location>
        <topology evidence="1">Single-pass type I membrane protein</topology>
    </subcellularLocation>
    <subcellularLocation>
        <location evidence="2">Endoplasmic reticulum-Golgi intermediate compartment membrane</location>
        <topology evidence="2">Single-pass type I membrane protein</topology>
    </subcellularLocation>
    <subcellularLocation>
        <location evidence="3">Golgi apparatus</location>
        <location evidence="3">cis-Golgi network membrane</location>
        <topology evidence="3">Single-pass type I membrane protein</topology>
    </subcellularLocation>
    <subcellularLocation>
        <location evidence="9">Membrane</location>
        <topology evidence="9">Single-pass type I membrane protein</topology>
    </subcellularLocation>
</comment>
<dbReference type="GO" id="GO:0005794">
    <property type="term" value="C:Golgi apparatus"/>
    <property type="evidence" value="ECO:0007669"/>
    <property type="project" value="UniProtKB-SubCell"/>
</dbReference>
<dbReference type="InterPro" id="IPR036598">
    <property type="entry name" value="GOLD_dom_sf"/>
</dbReference>
<keyword evidence="8 10" id="KW-0472">Membrane</keyword>
<evidence type="ECO:0000256" key="2">
    <source>
        <dbReference type="ARBA" id="ARBA00004151"/>
    </source>
</evidence>
<feature type="domain" description="GOLD" evidence="11">
    <location>
        <begin position="13"/>
        <end position="95"/>
    </location>
</feature>
<sequence>DNDLTAEVPAGKKECFYQPSKGGQSLDVEYQVIDGGDLDIDFRISAPSGRAVVTEFRKNDGIHTIDPTEEGDYEVCFDNTFSRITSKTIFFELIIDNNEGGDDEDDSWKKFVATDEDVGEKLTSLEQSLDSIKSNNAKVIQYQVLLRAFEAKDRNIVERNFNRINFWSLTNVAVMLSVFALQIFMVRNMFSEKKKVRT</sequence>
<dbReference type="PROSITE" id="PS50866">
    <property type="entry name" value="GOLD"/>
    <property type="match status" value="1"/>
</dbReference>
<evidence type="ECO:0000256" key="4">
    <source>
        <dbReference type="ARBA" id="ARBA00007104"/>
    </source>
</evidence>
<accession>H2Z585</accession>
<dbReference type="InterPro" id="IPR015720">
    <property type="entry name" value="Emp24-like"/>
</dbReference>
<dbReference type="Ensembl" id="ENSCSAVT00000012896.1">
    <property type="protein sequence ID" value="ENSCSAVP00000012747.1"/>
    <property type="gene ID" value="ENSCSAVG00000007485.1"/>
</dbReference>
<keyword evidence="13" id="KW-1185">Reference proteome</keyword>
<dbReference type="GO" id="GO:0033116">
    <property type="term" value="C:endoplasmic reticulum-Golgi intermediate compartment membrane"/>
    <property type="evidence" value="ECO:0007669"/>
    <property type="project" value="UniProtKB-SubCell"/>
</dbReference>
<proteinExistence type="inferred from homology"/>
<dbReference type="Gene3D" id="2.60.120.680">
    <property type="entry name" value="GOLD domain"/>
    <property type="match status" value="1"/>
</dbReference>
<reference evidence="12" key="2">
    <citation type="submission" date="2025-08" db="UniProtKB">
        <authorList>
            <consortium name="Ensembl"/>
        </authorList>
    </citation>
    <scope>IDENTIFICATION</scope>
</reference>
<dbReference type="HOGENOM" id="CLU_066963_0_1_1"/>
<dbReference type="SMART" id="SM01190">
    <property type="entry name" value="EMP24_GP25L"/>
    <property type="match status" value="1"/>
</dbReference>
<dbReference type="GeneTree" id="ENSGT00940000166069"/>